<protein>
    <submittedName>
        <fullName evidence="1">(rape) hypothetical protein</fullName>
    </submittedName>
</protein>
<organism evidence="1">
    <name type="scientific">Brassica napus</name>
    <name type="common">Rape</name>
    <dbReference type="NCBI Taxonomy" id="3708"/>
    <lineage>
        <taxon>Eukaryota</taxon>
        <taxon>Viridiplantae</taxon>
        <taxon>Streptophyta</taxon>
        <taxon>Embryophyta</taxon>
        <taxon>Tracheophyta</taxon>
        <taxon>Spermatophyta</taxon>
        <taxon>Magnoliopsida</taxon>
        <taxon>eudicotyledons</taxon>
        <taxon>Gunneridae</taxon>
        <taxon>Pentapetalae</taxon>
        <taxon>rosids</taxon>
        <taxon>malvids</taxon>
        <taxon>Brassicales</taxon>
        <taxon>Brassicaceae</taxon>
        <taxon>Brassiceae</taxon>
        <taxon>Brassica</taxon>
    </lineage>
</organism>
<proteinExistence type="predicted"/>
<gene>
    <name evidence="1" type="ORF">DARMORV10_A07P02360.1</name>
</gene>
<dbReference type="AlphaFoldDB" id="A0A816YBD2"/>
<accession>A0A816YBD2</accession>
<dbReference type="EMBL" id="HG994361">
    <property type="protein sequence ID" value="CAF2157095.1"/>
    <property type="molecule type" value="Genomic_DNA"/>
</dbReference>
<evidence type="ECO:0000313" key="1">
    <source>
        <dbReference type="EMBL" id="CAF2157095.1"/>
    </source>
</evidence>
<name>A0A816YBD2_BRANA</name>
<reference evidence="1" key="1">
    <citation type="submission" date="2021-01" db="EMBL/GenBank/DDBJ databases">
        <authorList>
            <consortium name="Genoscope - CEA"/>
            <person name="William W."/>
        </authorList>
    </citation>
    <scope>NUCLEOTIDE SEQUENCE</scope>
</reference>
<dbReference type="Proteomes" id="UP001295469">
    <property type="component" value="Chromosome A07"/>
</dbReference>
<sequence length="82" mass="9830">MRKTTVSWISSLHEFLWLFRSNNKARQHEKTKTPWLKLERISAVVVVYITITPPLEMQLYISQKINQIVEIIIKSKIFKQIF</sequence>